<dbReference type="GO" id="GO:0003677">
    <property type="term" value="F:DNA binding"/>
    <property type="evidence" value="ECO:0007669"/>
    <property type="project" value="InterPro"/>
</dbReference>
<feature type="domain" description="Transposase IS200-like" evidence="2">
    <location>
        <begin position="22"/>
        <end position="136"/>
    </location>
</feature>
<proteinExistence type="predicted"/>
<dbReference type="InterPro" id="IPR036515">
    <property type="entry name" value="Transposase_17_sf"/>
</dbReference>
<dbReference type="SMART" id="SM01321">
    <property type="entry name" value="Y1_Tnp"/>
    <property type="match status" value="1"/>
</dbReference>
<dbReference type="SUPFAM" id="SSF143422">
    <property type="entry name" value="Transposase IS200-like"/>
    <property type="match status" value="1"/>
</dbReference>
<dbReference type="PANTHER" id="PTHR34322:SF2">
    <property type="entry name" value="TRANSPOSASE IS200-LIKE DOMAIN-CONTAINING PROTEIN"/>
    <property type="match status" value="1"/>
</dbReference>
<dbReference type="EMBL" id="CP063849">
    <property type="protein sequence ID" value="QOY90029.1"/>
    <property type="molecule type" value="Genomic_DNA"/>
</dbReference>
<reference evidence="3 4" key="1">
    <citation type="submission" date="2020-10" db="EMBL/GenBank/DDBJ databases">
        <title>Complete genome sequence of Paludibaculum fermentans P105T, a facultatively anaerobic acidobacterium capable of dissimilatory Fe(III) reduction.</title>
        <authorList>
            <person name="Dedysh S.N."/>
            <person name="Beletsky A.V."/>
            <person name="Kulichevskaya I.S."/>
            <person name="Mardanov A.V."/>
            <person name="Ravin N.V."/>
        </authorList>
    </citation>
    <scope>NUCLEOTIDE SEQUENCE [LARGE SCALE GENOMIC DNA]</scope>
    <source>
        <strain evidence="3 4">P105</strain>
    </source>
</reference>
<dbReference type="GO" id="GO:0006313">
    <property type="term" value="P:DNA transposition"/>
    <property type="evidence" value="ECO:0007669"/>
    <property type="project" value="InterPro"/>
</dbReference>
<dbReference type="PANTHER" id="PTHR34322">
    <property type="entry name" value="TRANSPOSASE, Y1_TNP DOMAIN-CONTAINING"/>
    <property type="match status" value="1"/>
</dbReference>
<evidence type="ECO:0000313" key="4">
    <source>
        <dbReference type="Proteomes" id="UP000593892"/>
    </source>
</evidence>
<dbReference type="Pfam" id="PF01797">
    <property type="entry name" value="Y1_Tnp"/>
    <property type="match status" value="1"/>
</dbReference>
<feature type="compositionally biased region" description="Basic and acidic residues" evidence="1">
    <location>
        <begin position="232"/>
        <end position="244"/>
    </location>
</feature>
<feature type="region of interest" description="Disordered" evidence="1">
    <location>
        <begin position="217"/>
        <end position="244"/>
    </location>
</feature>
<dbReference type="Gene3D" id="3.30.70.1290">
    <property type="entry name" value="Transposase IS200-like"/>
    <property type="match status" value="1"/>
</dbReference>
<dbReference type="InterPro" id="IPR002686">
    <property type="entry name" value="Transposase_17"/>
</dbReference>
<organism evidence="3 4">
    <name type="scientific">Paludibaculum fermentans</name>
    <dbReference type="NCBI Taxonomy" id="1473598"/>
    <lineage>
        <taxon>Bacteria</taxon>
        <taxon>Pseudomonadati</taxon>
        <taxon>Acidobacteriota</taxon>
        <taxon>Terriglobia</taxon>
        <taxon>Bryobacterales</taxon>
        <taxon>Bryobacteraceae</taxon>
        <taxon>Paludibaculum</taxon>
    </lineage>
</organism>
<dbReference type="Proteomes" id="UP000593892">
    <property type="component" value="Chromosome"/>
</dbReference>
<gene>
    <name evidence="3" type="ORF">IRI77_08775</name>
</gene>
<keyword evidence="4" id="KW-1185">Reference proteome</keyword>
<name>A0A7S7NVN1_PALFE</name>
<evidence type="ECO:0000313" key="3">
    <source>
        <dbReference type="EMBL" id="QOY90029.1"/>
    </source>
</evidence>
<dbReference type="KEGG" id="pfer:IRI77_08775"/>
<dbReference type="GO" id="GO:0004803">
    <property type="term" value="F:transposase activity"/>
    <property type="evidence" value="ECO:0007669"/>
    <property type="project" value="InterPro"/>
</dbReference>
<accession>A0A7S7NVN1</accession>
<dbReference type="AlphaFoldDB" id="A0A7S7NVN1"/>
<sequence>MRIQQAHLHFVIRMPRIARCVAPGAAHHITQRGTARQLVFRTRTDRLVYLDLLREQAGFADVSVLAYCLMPNHIHVIAVPPEEDSLAILLRRVYGRFAQYFNARRARCGHLWQNRFYSCPMGPSHLWTAIRYVESNPMRAGLAEQPVDYEWSSAEAHFSGHDRRRLLDMEFFRRSGGVENWRQLFGMPEPEAEYRRLRQSTHAGQPLGDESFRESVRFQQQARKAPGAEGTSHPHEEARTLAAC</sequence>
<protein>
    <submittedName>
        <fullName evidence="3">Transposase</fullName>
    </submittedName>
</protein>
<evidence type="ECO:0000259" key="2">
    <source>
        <dbReference type="SMART" id="SM01321"/>
    </source>
</evidence>
<evidence type="ECO:0000256" key="1">
    <source>
        <dbReference type="SAM" id="MobiDB-lite"/>
    </source>
</evidence>